<evidence type="ECO:0000256" key="1">
    <source>
        <dbReference type="ARBA" id="ARBA00022450"/>
    </source>
</evidence>
<keyword evidence="1" id="KW-0596">Phosphopantetheine</keyword>
<dbReference type="Gene3D" id="3.30.559.30">
    <property type="entry name" value="Nonribosomal peptide synthetase, condensation domain"/>
    <property type="match status" value="1"/>
</dbReference>
<dbReference type="InterPro" id="IPR000873">
    <property type="entry name" value="AMP-dep_synth/lig_dom"/>
</dbReference>
<dbReference type="GO" id="GO:0047462">
    <property type="term" value="F:phenylalanine racemase (ATP-hydrolyzing) activity"/>
    <property type="evidence" value="ECO:0007669"/>
    <property type="project" value="UniProtKB-EC"/>
</dbReference>
<protein>
    <submittedName>
        <fullName evidence="7">Antibiotic synthetase, putative</fullName>
        <ecNumber evidence="7">5.1.1.11</ecNumber>
    </submittedName>
</protein>
<dbReference type="Pfam" id="PF00668">
    <property type="entry name" value="Condensation"/>
    <property type="match status" value="1"/>
</dbReference>
<evidence type="ECO:0000256" key="2">
    <source>
        <dbReference type="ARBA" id="ARBA00022553"/>
    </source>
</evidence>
<dbReference type="NCBIfam" id="TIGR01733">
    <property type="entry name" value="AA-adenyl-dom"/>
    <property type="match status" value="1"/>
</dbReference>
<dbReference type="Gene3D" id="3.40.50.12780">
    <property type="entry name" value="N-terminal domain of ligase-like"/>
    <property type="match status" value="1"/>
</dbReference>
<dbReference type="PROSITE" id="PS00012">
    <property type="entry name" value="PHOSPHOPANTETHEINE"/>
    <property type="match status" value="1"/>
</dbReference>
<dbReference type="SMART" id="SM00823">
    <property type="entry name" value="PKS_PP"/>
    <property type="match status" value="1"/>
</dbReference>
<dbReference type="Gene3D" id="3.30.300.30">
    <property type="match status" value="1"/>
</dbReference>
<dbReference type="FunFam" id="3.40.50.12780:FF:000012">
    <property type="entry name" value="Non-ribosomal peptide synthetase"/>
    <property type="match status" value="1"/>
</dbReference>
<dbReference type="InterPro" id="IPR001242">
    <property type="entry name" value="Condensation_dom"/>
</dbReference>
<dbReference type="EC" id="5.1.1.11" evidence="7"/>
<dbReference type="GO" id="GO:0044550">
    <property type="term" value="P:secondary metabolite biosynthetic process"/>
    <property type="evidence" value="ECO:0007669"/>
    <property type="project" value="UniProtKB-ARBA"/>
</dbReference>
<evidence type="ECO:0000313" key="7">
    <source>
        <dbReference type="EMBL" id="EEF26830.1"/>
    </source>
</evidence>
<dbReference type="PROSITE" id="PS50075">
    <property type="entry name" value="CARRIER"/>
    <property type="match status" value="1"/>
</dbReference>
<accession>B9TBD3</accession>
<dbReference type="GO" id="GO:0031177">
    <property type="term" value="F:phosphopantetheine binding"/>
    <property type="evidence" value="ECO:0007669"/>
    <property type="project" value="InterPro"/>
</dbReference>
<dbReference type="FunFam" id="1.10.1200.10:FF:000005">
    <property type="entry name" value="Nonribosomal peptide synthetase 1"/>
    <property type="match status" value="1"/>
</dbReference>
<evidence type="ECO:0000259" key="6">
    <source>
        <dbReference type="PROSITE" id="PS50075"/>
    </source>
</evidence>
<evidence type="ECO:0000256" key="4">
    <source>
        <dbReference type="ARBA" id="ARBA00029454"/>
    </source>
</evidence>
<dbReference type="InterPro" id="IPR045851">
    <property type="entry name" value="AMP-bd_C_sf"/>
</dbReference>
<dbReference type="GO" id="GO:0006518">
    <property type="term" value="P:peptide metabolic process"/>
    <property type="evidence" value="ECO:0007669"/>
    <property type="project" value="UniProtKB-ARBA"/>
</dbReference>
<evidence type="ECO:0000256" key="5">
    <source>
        <dbReference type="SAM" id="MobiDB-lite"/>
    </source>
</evidence>
<organism evidence="7 8">
    <name type="scientific">Ricinus communis</name>
    <name type="common">Castor bean</name>
    <dbReference type="NCBI Taxonomy" id="3988"/>
    <lineage>
        <taxon>Eukaryota</taxon>
        <taxon>Viridiplantae</taxon>
        <taxon>Streptophyta</taxon>
        <taxon>Embryophyta</taxon>
        <taxon>Tracheophyta</taxon>
        <taxon>Spermatophyta</taxon>
        <taxon>Magnoliopsida</taxon>
        <taxon>eudicotyledons</taxon>
        <taxon>Gunneridae</taxon>
        <taxon>Pentapetalae</taxon>
        <taxon>rosids</taxon>
        <taxon>fabids</taxon>
        <taxon>Malpighiales</taxon>
        <taxon>Euphorbiaceae</taxon>
        <taxon>Acalyphoideae</taxon>
        <taxon>Acalypheae</taxon>
        <taxon>Ricinus</taxon>
    </lineage>
</organism>
<dbReference type="InterPro" id="IPR009081">
    <property type="entry name" value="PP-bd_ACP"/>
</dbReference>
<name>B9TBD3_RICCO</name>
<dbReference type="InterPro" id="IPR010071">
    <property type="entry name" value="AA_adenyl_dom"/>
</dbReference>
<proteinExistence type="inferred from homology"/>
<feature type="domain" description="Carrier" evidence="6">
    <location>
        <begin position="622"/>
        <end position="697"/>
    </location>
</feature>
<keyword evidence="3" id="KW-0436">Ligase</keyword>
<comment type="similarity">
    <text evidence="4">Belongs to the NRP synthetase family.</text>
</comment>
<dbReference type="Pfam" id="PF00550">
    <property type="entry name" value="PP-binding"/>
    <property type="match status" value="1"/>
</dbReference>
<dbReference type="InterPro" id="IPR020806">
    <property type="entry name" value="PKS_PP-bd"/>
</dbReference>
<dbReference type="Pfam" id="PF13193">
    <property type="entry name" value="AMP-binding_C"/>
    <property type="match status" value="1"/>
</dbReference>
<dbReference type="InParanoid" id="B9TBD3"/>
<dbReference type="FunFam" id="3.40.50.980:FF:000001">
    <property type="entry name" value="Non-ribosomal peptide synthetase"/>
    <property type="match status" value="1"/>
</dbReference>
<dbReference type="InterPro" id="IPR036736">
    <property type="entry name" value="ACP-like_sf"/>
</dbReference>
<dbReference type="PANTHER" id="PTHR45527">
    <property type="entry name" value="NONRIBOSOMAL PEPTIDE SYNTHETASE"/>
    <property type="match status" value="1"/>
</dbReference>
<dbReference type="InterPro" id="IPR020845">
    <property type="entry name" value="AMP-binding_CS"/>
</dbReference>
<dbReference type="EMBL" id="EQ976438">
    <property type="protein sequence ID" value="EEF26830.1"/>
    <property type="molecule type" value="Genomic_DNA"/>
</dbReference>
<gene>
    <name evidence="7" type="ORF">RCOM_0042790</name>
</gene>
<keyword evidence="8" id="KW-1185">Reference proteome</keyword>
<keyword evidence="7" id="KW-0413">Isomerase</keyword>
<feature type="compositionally biased region" description="Basic and acidic residues" evidence="5">
    <location>
        <begin position="602"/>
        <end position="627"/>
    </location>
</feature>
<dbReference type="InterPro" id="IPR025110">
    <property type="entry name" value="AMP-bd_C"/>
</dbReference>
<feature type="region of interest" description="Disordered" evidence="5">
    <location>
        <begin position="601"/>
        <end position="627"/>
    </location>
</feature>
<dbReference type="GO" id="GO:0006520">
    <property type="term" value="P:amino acid metabolic process"/>
    <property type="evidence" value="ECO:0007669"/>
    <property type="project" value="UniProtKB-ARBA"/>
</dbReference>
<dbReference type="PROSITE" id="PS00455">
    <property type="entry name" value="AMP_BINDING"/>
    <property type="match status" value="1"/>
</dbReference>
<dbReference type="SUPFAM" id="SSF56801">
    <property type="entry name" value="Acetyl-CoA synthetase-like"/>
    <property type="match status" value="1"/>
</dbReference>
<dbReference type="InterPro" id="IPR023213">
    <property type="entry name" value="CAT-like_dom_sf"/>
</dbReference>
<keyword evidence="2" id="KW-0597">Phosphoprotein</keyword>
<evidence type="ECO:0000313" key="8">
    <source>
        <dbReference type="Proteomes" id="UP000008311"/>
    </source>
</evidence>
<dbReference type="FunFam" id="3.30.300.30:FF:000010">
    <property type="entry name" value="Enterobactin synthetase component F"/>
    <property type="match status" value="1"/>
</dbReference>
<dbReference type="InterPro" id="IPR006162">
    <property type="entry name" value="Ppantetheine_attach_site"/>
</dbReference>
<dbReference type="InterPro" id="IPR042099">
    <property type="entry name" value="ANL_N_sf"/>
</dbReference>
<dbReference type="STRING" id="3988.B9TBD3"/>
<dbReference type="SUPFAM" id="SSF52777">
    <property type="entry name" value="CoA-dependent acyltransferases"/>
    <property type="match status" value="2"/>
</dbReference>
<dbReference type="eggNOG" id="KOG1178">
    <property type="taxonomic scope" value="Eukaryota"/>
</dbReference>
<evidence type="ECO:0000256" key="3">
    <source>
        <dbReference type="ARBA" id="ARBA00022598"/>
    </source>
</evidence>
<dbReference type="Pfam" id="PF00501">
    <property type="entry name" value="AMP-binding"/>
    <property type="match status" value="1"/>
</dbReference>
<dbReference type="FunFam" id="3.40.50.980:FF:000002">
    <property type="entry name" value="Enterobactin synthetase component F"/>
    <property type="match status" value="1"/>
</dbReference>
<dbReference type="SUPFAM" id="SSF47336">
    <property type="entry name" value="ACP-like"/>
    <property type="match status" value="1"/>
</dbReference>
<dbReference type="Gene3D" id="1.10.1200.10">
    <property type="entry name" value="ACP-like"/>
    <property type="match status" value="1"/>
</dbReference>
<sequence length="761" mass="82755">MLNHQRDKLGLLAALPGLTLERLELGEQTTQFELVVNSTEMDDGGIAIALGYARELFAPQTIARMTDHYLAVLQALVSDPDMPLHAVPLLAEDEVAQLHGLSRQRDRFAGEGTLQHRIEARAAANPHAIAITDGDASLDYATLNTRANQLAHYLIATGVGPEQRVGLACRRGMDLIVAMLAVLKAGAAYVPLDLDYPPERLAYIAADSGIVMLLAHSSAAQGLQQLTARTVVFDTLDLSASSAANPQLHCHADNLAYVIYTSGSTGKPKGAQLTHRNVLRLLDGSEDLFHFGPQDVWTLFHSHAFDFSVWEIFGALCCGGRLVLVPFMVSRAPGEFLALLRRERVTVLNQTPSAFAQLMQAPGLYDGAALGLRVVIFGGEALDPETLRPWMDRFGDQMPQLVNMYGITETTVHVTYRLVTRADLGAGSSPIGGALPDLGLHVLDAQLNPVPLGVPGELYVSGAGLARGYLRRAGLTASRFVANPFSMDGERLYRSGDLARWNVQGQLEYLGRVDDQVKIRGFRIELGEIEARLRALPGVGAGLVMADQGPAGARLLAYAVPASGSRLDDAVLKAALAEELPDYMVPAAVTVMPSMPLNANGKIDRKALPRPENTNTHRDGEPPRGEQERMLAQVWSEVLGVKDVFRNDHFFEIGGHSLLAIAMTTRLRTASGIDLPLRKVFEYPLLADMAAQLERFATDCDEPKLIPVPRDVTVPLSPAQRRLWLVDRMAPEAERRAYNMAATLHLDGELDIDVLRGTLQH</sequence>
<dbReference type="GO" id="GO:0016874">
    <property type="term" value="F:ligase activity"/>
    <property type="evidence" value="ECO:0007669"/>
    <property type="project" value="UniProtKB-KW"/>
</dbReference>
<dbReference type="PANTHER" id="PTHR45527:SF14">
    <property type="entry name" value="PLIPASTATIN SYNTHASE SUBUNIT B"/>
    <property type="match status" value="1"/>
</dbReference>
<dbReference type="Proteomes" id="UP000008311">
    <property type="component" value="Unassembled WGS sequence"/>
</dbReference>
<dbReference type="CDD" id="cd17643">
    <property type="entry name" value="A_NRPS_Cytc1-like"/>
    <property type="match status" value="1"/>
</dbReference>
<dbReference type="FunFam" id="2.30.38.10:FF:000001">
    <property type="entry name" value="Non-ribosomal peptide synthetase PvdI"/>
    <property type="match status" value="1"/>
</dbReference>
<dbReference type="Gene3D" id="3.30.559.10">
    <property type="entry name" value="Chloramphenicol acetyltransferase-like domain"/>
    <property type="match status" value="2"/>
</dbReference>
<reference evidence="8" key="1">
    <citation type="journal article" date="2010" name="Nat. Biotechnol.">
        <title>Draft genome sequence of the oilseed species Ricinus communis.</title>
        <authorList>
            <person name="Chan A.P."/>
            <person name="Crabtree J."/>
            <person name="Zhao Q."/>
            <person name="Lorenzi H."/>
            <person name="Orvis J."/>
            <person name="Puiu D."/>
            <person name="Melake-Berhan A."/>
            <person name="Jones K.M."/>
            <person name="Redman J."/>
            <person name="Chen G."/>
            <person name="Cahoon E.B."/>
            <person name="Gedil M."/>
            <person name="Stanke M."/>
            <person name="Haas B.J."/>
            <person name="Wortman J.R."/>
            <person name="Fraser-Liggett C.M."/>
            <person name="Ravel J."/>
            <person name="Rabinowicz P.D."/>
        </authorList>
    </citation>
    <scope>NUCLEOTIDE SEQUENCE [LARGE SCALE GENOMIC DNA]</scope>
    <source>
        <strain evidence="8">cv. Hale</strain>
    </source>
</reference>
<dbReference type="AlphaFoldDB" id="B9TBD3"/>